<dbReference type="InterPro" id="IPR008927">
    <property type="entry name" value="6-PGluconate_DH-like_C_sf"/>
</dbReference>
<comment type="similarity">
    <text evidence="2 8">Belongs to the pyrroline-5-carboxylate reductase family.</text>
</comment>
<keyword evidence="4 8" id="KW-0641">Proline biosynthesis</keyword>
<protein>
    <recommendedName>
        <fullName evidence="3 8">Pyrroline-5-carboxylate reductase</fullName>
        <ecNumber evidence="3 8">1.5.1.2</ecNumber>
    </recommendedName>
</protein>
<gene>
    <name evidence="10" type="ORF">TCLT_LOCUS1245</name>
</gene>
<dbReference type="WBParaSite" id="TCLT_0000124401-mRNA-1">
    <property type="protein sequence ID" value="TCLT_0000124401-mRNA-1"/>
    <property type="gene ID" value="TCLT_0000124401"/>
</dbReference>
<dbReference type="InterPro" id="IPR036291">
    <property type="entry name" value="NAD(P)-bd_dom_sf"/>
</dbReference>
<evidence type="ECO:0000256" key="5">
    <source>
        <dbReference type="ARBA" id="ARBA00022857"/>
    </source>
</evidence>
<feature type="binding site" evidence="7">
    <location>
        <position position="29"/>
    </location>
    <ligand>
        <name>NADPH</name>
        <dbReference type="ChEBI" id="CHEBI:57783"/>
    </ligand>
</feature>
<reference evidence="12" key="1">
    <citation type="submission" date="2017-02" db="UniProtKB">
        <authorList>
            <consortium name="WormBaseParasite"/>
        </authorList>
    </citation>
    <scope>IDENTIFICATION</scope>
</reference>
<keyword evidence="5 7" id="KW-0521">NADP</keyword>
<dbReference type="Gene3D" id="3.40.50.720">
    <property type="entry name" value="NAD(P)-binding Rossmann-like Domain"/>
    <property type="match status" value="1"/>
</dbReference>
<name>A0A0N5CM72_THECL</name>
<dbReference type="InterPro" id="IPR053790">
    <property type="entry name" value="P5CR-like_CS"/>
</dbReference>
<dbReference type="STRING" id="103827.A0A0N5CM72"/>
<comment type="pathway">
    <text evidence="1 8">Amino-acid biosynthesis; L-proline biosynthesis; L-proline from L-glutamate 5-semialdehyde: step 1/1.</text>
</comment>
<keyword evidence="8" id="KW-0028">Amino-acid biosynthesis</keyword>
<dbReference type="EC" id="1.5.1.2" evidence="3 8"/>
<dbReference type="EMBL" id="UYYF01000145">
    <property type="protein sequence ID" value="VDM96579.1"/>
    <property type="molecule type" value="Genomic_DNA"/>
</dbReference>
<dbReference type="PANTHER" id="PTHR11645">
    <property type="entry name" value="PYRROLINE-5-CARBOXYLATE REDUCTASE"/>
    <property type="match status" value="1"/>
</dbReference>
<feature type="domain" description="Pyrroline-5-carboxylate reductase dimerisation" evidence="9">
    <location>
        <begin position="142"/>
        <end position="245"/>
    </location>
</feature>
<evidence type="ECO:0000256" key="3">
    <source>
        <dbReference type="ARBA" id="ARBA00012855"/>
    </source>
</evidence>
<evidence type="ECO:0000259" key="9">
    <source>
        <dbReference type="Pfam" id="PF14748"/>
    </source>
</evidence>
<dbReference type="Proteomes" id="UP000276776">
    <property type="component" value="Unassembled WGS sequence"/>
</dbReference>
<evidence type="ECO:0000256" key="7">
    <source>
        <dbReference type="PIRSR" id="PIRSR000193-1"/>
    </source>
</evidence>
<dbReference type="GO" id="GO:0004735">
    <property type="term" value="F:pyrroline-5-carboxylate reductase activity"/>
    <property type="evidence" value="ECO:0007669"/>
    <property type="project" value="UniProtKB-EC"/>
</dbReference>
<evidence type="ECO:0000256" key="6">
    <source>
        <dbReference type="ARBA" id="ARBA00023002"/>
    </source>
</evidence>
<dbReference type="HAMAP" id="MF_01925">
    <property type="entry name" value="P5C_reductase"/>
    <property type="match status" value="1"/>
</dbReference>
<dbReference type="Gene3D" id="1.10.3730.10">
    <property type="entry name" value="ProC C-terminal domain-like"/>
    <property type="match status" value="1"/>
</dbReference>
<dbReference type="PIRSF" id="PIRSF000193">
    <property type="entry name" value="Pyrrol-5-carb_rd"/>
    <property type="match status" value="1"/>
</dbReference>
<accession>A0A0N5CM72</accession>
<organism evidence="12">
    <name type="scientific">Thelazia callipaeda</name>
    <name type="common">Oriental eyeworm</name>
    <name type="synonym">Parasitic nematode</name>
    <dbReference type="NCBI Taxonomy" id="103827"/>
    <lineage>
        <taxon>Eukaryota</taxon>
        <taxon>Metazoa</taxon>
        <taxon>Ecdysozoa</taxon>
        <taxon>Nematoda</taxon>
        <taxon>Chromadorea</taxon>
        <taxon>Rhabditida</taxon>
        <taxon>Spirurina</taxon>
        <taxon>Spiruromorpha</taxon>
        <taxon>Thelazioidea</taxon>
        <taxon>Thelaziidae</taxon>
        <taxon>Thelazia</taxon>
    </lineage>
</organism>
<sequence length="247" mass="26336">MDDVAISVKTKSSVERWKRMGYTNVCTTNTDLIKTHGRGIVFLVVKPHVRMAVFKELDSNSFVDTPLIVSVMNGVDVNTLESEVSLKGYPSNCGLVRLMTNLSTSVCAGASVFCTSSFLQQKKIDVIMCLMQYTGICLKIDENAFNAATAIAGCAPAFIFLAIEALADGGVLGGIDRSTSIKLATQAVMGAAKMVANLKKHPAVLKDEVCSAGGSTIYGVKELEKKGFRSALIEAVHTSTQRSSGLI</sequence>
<evidence type="ECO:0000313" key="10">
    <source>
        <dbReference type="EMBL" id="VDM96579.1"/>
    </source>
</evidence>
<reference evidence="10 11" key="2">
    <citation type="submission" date="2018-11" db="EMBL/GenBank/DDBJ databases">
        <authorList>
            <consortium name="Pathogen Informatics"/>
        </authorList>
    </citation>
    <scope>NUCLEOTIDE SEQUENCE [LARGE SCALE GENOMIC DNA]</scope>
</reference>
<dbReference type="InterPro" id="IPR029036">
    <property type="entry name" value="P5CR_dimer"/>
</dbReference>
<dbReference type="UniPathway" id="UPA00098">
    <property type="reaction ID" value="UER00361"/>
</dbReference>
<dbReference type="PANTHER" id="PTHR11645:SF64">
    <property type="entry name" value="PYRROLINE-5-CARBOXYLATE REDUCTASE-RELATED"/>
    <property type="match status" value="1"/>
</dbReference>
<keyword evidence="6 8" id="KW-0560">Oxidoreductase</keyword>
<dbReference type="GO" id="GO:0055129">
    <property type="term" value="P:L-proline biosynthetic process"/>
    <property type="evidence" value="ECO:0007669"/>
    <property type="project" value="UniProtKB-UniPathway"/>
</dbReference>
<evidence type="ECO:0000256" key="2">
    <source>
        <dbReference type="ARBA" id="ARBA00005525"/>
    </source>
</evidence>
<evidence type="ECO:0000256" key="8">
    <source>
        <dbReference type="RuleBase" id="RU003903"/>
    </source>
</evidence>
<dbReference type="NCBIfam" id="TIGR00112">
    <property type="entry name" value="proC"/>
    <property type="match status" value="1"/>
</dbReference>
<dbReference type="InterPro" id="IPR000304">
    <property type="entry name" value="Pyrroline-COOH_reductase"/>
</dbReference>
<comment type="catalytic activity">
    <reaction evidence="8">
        <text>L-proline + NADP(+) = (S)-1-pyrroline-5-carboxylate + NADPH + 2 H(+)</text>
        <dbReference type="Rhea" id="RHEA:14109"/>
        <dbReference type="ChEBI" id="CHEBI:15378"/>
        <dbReference type="ChEBI" id="CHEBI:17388"/>
        <dbReference type="ChEBI" id="CHEBI:57783"/>
        <dbReference type="ChEBI" id="CHEBI:58349"/>
        <dbReference type="ChEBI" id="CHEBI:60039"/>
        <dbReference type="EC" id="1.5.1.2"/>
    </reaction>
</comment>
<dbReference type="AlphaFoldDB" id="A0A0N5CM72"/>
<dbReference type="OMA" id="IPNMGAQ"/>
<evidence type="ECO:0000313" key="12">
    <source>
        <dbReference type="WBParaSite" id="TCLT_0000124401-mRNA-1"/>
    </source>
</evidence>
<dbReference type="OrthoDB" id="10263291at2759"/>
<keyword evidence="11" id="KW-1185">Reference proteome</keyword>
<dbReference type="SUPFAM" id="SSF48179">
    <property type="entry name" value="6-phosphogluconate dehydrogenase C-terminal domain-like"/>
    <property type="match status" value="1"/>
</dbReference>
<evidence type="ECO:0000256" key="1">
    <source>
        <dbReference type="ARBA" id="ARBA00005205"/>
    </source>
</evidence>
<evidence type="ECO:0000313" key="11">
    <source>
        <dbReference type="Proteomes" id="UP000276776"/>
    </source>
</evidence>
<evidence type="ECO:0000256" key="4">
    <source>
        <dbReference type="ARBA" id="ARBA00022650"/>
    </source>
</evidence>
<dbReference type="PROSITE" id="PS00521">
    <property type="entry name" value="P5CR"/>
    <property type="match status" value="1"/>
</dbReference>
<dbReference type="SUPFAM" id="SSF51735">
    <property type="entry name" value="NAD(P)-binding Rossmann-fold domains"/>
    <property type="match status" value="1"/>
</dbReference>
<dbReference type="Pfam" id="PF14748">
    <property type="entry name" value="P5CR_dimer"/>
    <property type="match status" value="1"/>
</dbReference>
<proteinExistence type="inferred from homology"/>
<dbReference type="FunFam" id="1.10.3730.10:FF:000001">
    <property type="entry name" value="Pyrroline-5-carboxylate reductase"/>
    <property type="match status" value="1"/>
</dbReference>